<dbReference type="GO" id="GO:0006888">
    <property type="term" value="P:endoplasmic reticulum to Golgi vesicle-mediated transport"/>
    <property type="evidence" value="ECO:0007669"/>
    <property type="project" value="TreeGrafter"/>
</dbReference>
<dbReference type="FunCoup" id="G8YIQ3">
    <property type="interactions" value="122"/>
</dbReference>
<dbReference type="GO" id="GO:0030008">
    <property type="term" value="C:TRAPP complex"/>
    <property type="evidence" value="ECO:0007669"/>
    <property type="project" value="TreeGrafter"/>
</dbReference>
<dbReference type="OMA" id="DREAVFF"/>
<evidence type="ECO:0000313" key="4">
    <source>
        <dbReference type="Proteomes" id="UP000005222"/>
    </source>
</evidence>
<dbReference type="InParanoid" id="G8YIQ3"/>
<dbReference type="CDD" id="cd14944">
    <property type="entry name" value="TRAPPC6A_Trs33"/>
    <property type="match status" value="1"/>
</dbReference>
<dbReference type="AlphaFoldDB" id="G8YIQ3"/>
<gene>
    <name evidence="2" type="primary">Piso0_003300</name>
    <name evidence="2" type="ORF">GNLVRS01_PISO0G09290g</name>
    <name evidence="3" type="ORF">GNLVRS01_PISO0H09291g</name>
</gene>
<proteinExistence type="inferred from homology"/>
<dbReference type="Gene3D" id="3.30.1380.20">
    <property type="entry name" value="Trafficking protein particle complex subunit 3"/>
    <property type="match status" value="1"/>
</dbReference>
<protein>
    <submittedName>
        <fullName evidence="2">Piso0_003300 protein</fullName>
    </submittedName>
</protein>
<dbReference type="eggNOG" id="KOG3316">
    <property type="taxonomic scope" value="Eukaryota"/>
</dbReference>
<dbReference type="GO" id="GO:0005801">
    <property type="term" value="C:cis-Golgi network"/>
    <property type="evidence" value="ECO:0007669"/>
    <property type="project" value="TreeGrafter"/>
</dbReference>
<comment type="similarity">
    <text evidence="1">Belongs to the TRAPP small subunits family. BET3 subfamily.</text>
</comment>
<reference evidence="4" key="2">
    <citation type="journal article" date="2012" name="G3 (Bethesda)">
        <title>Pichia sorbitophila, an interspecies yeast hybrid reveals early steps of genome resolution following polyploidization.</title>
        <authorList>
            <person name="Leh Louis V."/>
            <person name="Despons L."/>
            <person name="Friedrich A."/>
            <person name="Martin T."/>
            <person name="Durrens P."/>
            <person name="Casaregola S."/>
            <person name="Neuveglise C."/>
            <person name="Fairhead C."/>
            <person name="Marck C."/>
            <person name="Cruz J.A."/>
            <person name="Straub M.L."/>
            <person name="Kugler V."/>
            <person name="Sacerdot C."/>
            <person name="Uzunov Z."/>
            <person name="Thierry A."/>
            <person name="Weiss S."/>
            <person name="Bleykasten C."/>
            <person name="De Montigny J."/>
            <person name="Jacques N."/>
            <person name="Jung P."/>
            <person name="Lemaire M."/>
            <person name="Mallet S."/>
            <person name="Morel G."/>
            <person name="Richard G.F."/>
            <person name="Sarkar A."/>
            <person name="Savel G."/>
            <person name="Schacherer J."/>
            <person name="Seret M.L."/>
            <person name="Talla E."/>
            <person name="Samson G."/>
            <person name="Jubin C."/>
            <person name="Poulain J."/>
            <person name="Vacherie B."/>
            <person name="Barbe V."/>
            <person name="Pelletier E."/>
            <person name="Sherman D.J."/>
            <person name="Westhof E."/>
            <person name="Weissenbach J."/>
            <person name="Baret P.V."/>
            <person name="Wincker P."/>
            <person name="Gaillardin C."/>
            <person name="Dujon B."/>
            <person name="Souciet J.L."/>
        </authorList>
    </citation>
    <scope>NUCLEOTIDE SEQUENCE [LARGE SCALE GENOMIC DNA]</scope>
    <source>
        <strain evidence="4">ATCC MYA-4447 / BCRC 22081 / CBS 7064 / NBRC 10061 / NRRL Y-12695</strain>
    </source>
</reference>
<dbReference type="Proteomes" id="UP000005222">
    <property type="component" value="Chromosome G"/>
</dbReference>
<dbReference type="HOGENOM" id="CLU_076409_0_1_1"/>
<evidence type="ECO:0000313" key="2">
    <source>
        <dbReference type="EMBL" id="CCE80198.1"/>
    </source>
</evidence>
<organism evidence="2 4">
    <name type="scientific">Pichia sorbitophila (strain ATCC MYA-4447 / BCRC 22081 / CBS 7064 / NBRC 10061 / NRRL Y-12695)</name>
    <name type="common">Hybrid yeast</name>
    <dbReference type="NCBI Taxonomy" id="559304"/>
    <lineage>
        <taxon>Eukaryota</taxon>
        <taxon>Fungi</taxon>
        <taxon>Dikarya</taxon>
        <taxon>Ascomycota</taxon>
        <taxon>Saccharomycotina</taxon>
        <taxon>Pichiomycetes</taxon>
        <taxon>Debaryomycetaceae</taxon>
        <taxon>Millerozyma</taxon>
    </lineage>
</organism>
<sequence>MDLSREVNSSLFHLLVMELVPSTIRMDDMLKQRQEREFEPTRIDTQLSSSKKDLPGSIQALEADVTDDVLIRIESYGYTLGLKLAEVLAFQKQTKLLDVLDVMKFVCREVWFCLYGKQMDNLRTNHRGTFVLIDGNYKLIENMTSSKGTPDTLKKSQYYLWFPCGIIRGVLMSFGVEALVHAELSQLPSVTFNIQTTINN</sequence>
<dbReference type="Pfam" id="PF04051">
    <property type="entry name" value="TRAPP"/>
    <property type="match status" value="1"/>
</dbReference>
<accession>G8YIQ3</accession>
<dbReference type="InterPro" id="IPR037992">
    <property type="entry name" value="TRAPPC6/Trs33"/>
</dbReference>
<dbReference type="InterPro" id="IPR007194">
    <property type="entry name" value="TRAPP_component"/>
</dbReference>
<reference evidence="2" key="1">
    <citation type="submission" date="2011-10" db="EMBL/GenBank/DDBJ databases">
        <authorList>
            <person name="Genoscope - CEA"/>
        </authorList>
    </citation>
    <scope>NUCLEOTIDE SEQUENCE</scope>
</reference>
<dbReference type="Proteomes" id="UP000005222">
    <property type="component" value="Chromosome H"/>
</dbReference>
<dbReference type="PANTHER" id="PTHR12817">
    <property type="entry name" value="TRAFFICKING PROTEIN PARTICLE COMPLEX SUBUNIT 6B"/>
    <property type="match status" value="1"/>
</dbReference>
<dbReference type="STRING" id="559304.G8YIQ3"/>
<evidence type="ECO:0000256" key="1">
    <source>
        <dbReference type="ARBA" id="ARBA00006218"/>
    </source>
</evidence>
<name>G8YIQ3_PICSO</name>
<dbReference type="SUPFAM" id="SSF111126">
    <property type="entry name" value="Ligand-binding domain in the NO signalling and Golgi transport"/>
    <property type="match status" value="1"/>
</dbReference>
<evidence type="ECO:0000313" key="3">
    <source>
        <dbReference type="EMBL" id="CCE80963.1"/>
    </source>
</evidence>
<dbReference type="PANTHER" id="PTHR12817:SF0">
    <property type="entry name" value="GEO08327P1"/>
    <property type="match status" value="1"/>
</dbReference>
<keyword evidence="4" id="KW-1185">Reference proteome</keyword>
<dbReference type="InterPro" id="IPR024096">
    <property type="entry name" value="NO_sig/Golgi_transp_ligand-bd"/>
</dbReference>
<dbReference type="GO" id="GO:0005802">
    <property type="term" value="C:trans-Golgi network"/>
    <property type="evidence" value="ECO:0007669"/>
    <property type="project" value="TreeGrafter"/>
</dbReference>
<dbReference type="EMBL" id="FO082052">
    <property type="protein sequence ID" value="CCE80963.1"/>
    <property type="molecule type" value="Genomic_DNA"/>
</dbReference>
<dbReference type="OrthoDB" id="941624at2759"/>
<dbReference type="EMBL" id="FO082053">
    <property type="protein sequence ID" value="CCE80198.1"/>
    <property type="molecule type" value="Genomic_DNA"/>
</dbReference>